<dbReference type="Proteomes" id="UP000646548">
    <property type="component" value="Unassembled WGS sequence"/>
</dbReference>
<evidence type="ECO:0000313" key="2">
    <source>
        <dbReference type="Proteomes" id="UP000646548"/>
    </source>
</evidence>
<reference evidence="1" key="1">
    <citation type="journal article" name="BMC Genomics">
        <title>Long-read sequencing and de novo genome assembly of marine medaka (Oryzias melastigma).</title>
        <authorList>
            <person name="Liang P."/>
            <person name="Saqib H.S.A."/>
            <person name="Ni X."/>
            <person name="Shen Y."/>
        </authorList>
    </citation>
    <scope>NUCLEOTIDE SEQUENCE</scope>
    <source>
        <strain evidence="1">Bigg-433</strain>
    </source>
</reference>
<keyword evidence="1" id="KW-0966">Cell projection</keyword>
<sequence length="200" mass="21812">MISALPAVIQVCWYQLFGRVAEGINKTVRLNDCILPGTGLMVLVGSGGCVMRVEGLQPNQKYVFAVAAYDSEGRLLGNSIGQTTVPLLASVPVQLLATWAHLAQAAFQTNQYAAAKRACRKLWGHYIHPSSKSSSLWDRLTATSLHKATIQQSSPHLCNLVLTSIFIETEISIQERALRCETLSNSSPFVWDQDARLAGV</sequence>
<dbReference type="SUPFAM" id="SSF49265">
    <property type="entry name" value="Fibronectin type III"/>
    <property type="match status" value="1"/>
</dbReference>
<proteinExistence type="predicted"/>
<dbReference type="PANTHER" id="PTHR33487">
    <property type="entry name" value="CILIA- AND FLAGELLA-ASSOCIATED PROTEIN 54"/>
    <property type="match status" value="1"/>
</dbReference>
<gene>
    <name evidence="1" type="ORF">FQA47_013542</name>
</gene>
<name>A0A834C5C8_ORYME</name>
<dbReference type="AlphaFoldDB" id="A0A834C5C8"/>
<dbReference type="GO" id="GO:0060271">
    <property type="term" value="P:cilium assembly"/>
    <property type="evidence" value="ECO:0007669"/>
    <property type="project" value="TreeGrafter"/>
</dbReference>
<dbReference type="InterPro" id="IPR036116">
    <property type="entry name" value="FN3_sf"/>
</dbReference>
<keyword evidence="1" id="KW-0282">Flagellum</keyword>
<organism evidence="1 2">
    <name type="scientific">Oryzias melastigma</name>
    <name type="common">Marine medaka</name>
    <dbReference type="NCBI Taxonomy" id="30732"/>
    <lineage>
        <taxon>Eukaryota</taxon>
        <taxon>Metazoa</taxon>
        <taxon>Chordata</taxon>
        <taxon>Craniata</taxon>
        <taxon>Vertebrata</taxon>
        <taxon>Euteleostomi</taxon>
        <taxon>Actinopterygii</taxon>
        <taxon>Neopterygii</taxon>
        <taxon>Teleostei</taxon>
        <taxon>Neoteleostei</taxon>
        <taxon>Acanthomorphata</taxon>
        <taxon>Ovalentaria</taxon>
        <taxon>Atherinomorphae</taxon>
        <taxon>Beloniformes</taxon>
        <taxon>Adrianichthyidae</taxon>
        <taxon>Oryziinae</taxon>
        <taxon>Oryzias</taxon>
    </lineage>
</organism>
<keyword evidence="1" id="KW-0969">Cilium</keyword>
<evidence type="ECO:0000313" key="1">
    <source>
        <dbReference type="EMBL" id="KAF6725713.1"/>
    </source>
</evidence>
<dbReference type="PANTHER" id="PTHR33487:SF1">
    <property type="entry name" value="CILIA- AND FLAGELLA-ASSOCIATED PROTEIN 54"/>
    <property type="match status" value="1"/>
</dbReference>
<accession>A0A834C5C8</accession>
<protein>
    <submittedName>
        <fullName evidence="1">Cilia- and flagella-associated protein 54</fullName>
    </submittedName>
</protein>
<comment type="caution">
    <text evidence="1">The sequence shown here is derived from an EMBL/GenBank/DDBJ whole genome shotgun (WGS) entry which is preliminary data.</text>
</comment>
<dbReference type="EMBL" id="WKFB01000354">
    <property type="protein sequence ID" value="KAF6725713.1"/>
    <property type="molecule type" value="Genomic_DNA"/>
</dbReference>